<accession>A0A382CTC2</accession>
<reference evidence="3" key="1">
    <citation type="submission" date="2018-05" db="EMBL/GenBank/DDBJ databases">
        <authorList>
            <person name="Lanie J.A."/>
            <person name="Ng W.-L."/>
            <person name="Kazmierczak K.M."/>
            <person name="Andrzejewski T.M."/>
            <person name="Davidsen T.M."/>
            <person name="Wayne K.J."/>
            <person name="Tettelin H."/>
            <person name="Glass J.I."/>
            <person name="Rusch D."/>
            <person name="Podicherti R."/>
            <person name="Tsui H.-C.T."/>
            <person name="Winkler M.E."/>
        </authorList>
    </citation>
    <scope>NUCLEOTIDE SEQUENCE</scope>
</reference>
<keyword evidence="2" id="KW-0067">ATP-binding</keyword>
<proteinExistence type="predicted"/>
<organism evidence="3">
    <name type="scientific">marine metagenome</name>
    <dbReference type="NCBI Taxonomy" id="408172"/>
    <lineage>
        <taxon>unclassified sequences</taxon>
        <taxon>metagenomes</taxon>
        <taxon>ecological metagenomes</taxon>
    </lineage>
</organism>
<dbReference type="GO" id="GO:0015937">
    <property type="term" value="P:coenzyme A biosynthetic process"/>
    <property type="evidence" value="ECO:0007669"/>
    <property type="project" value="InterPro"/>
</dbReference>
<dbReference type="PANTHER" id="PTHR10695">
    <property type="entry name" value="DEPHOSPHO-COA KINASE-RELATED"/>
    <property type="match status" value="1"/>
</dbReference>
<sequence>MFVVGLTGGIGSGKSTVTRCFQDLGICTVDADEVSREVVLPGSKVLNQIVDHFGITILSENGTLDRVQLRQIVFTNPIEKDWLEALLHPLIAELIQSSIRACDSAYCLLVSPLLLETDQHKLVDRIL</sequence>
<keyword evidence="1" id="KW-0547">Nucleotide-binding</keyword>
<evidence type="ECO:0008006" key="4">
    <source>
        <dbReference type="Google" id="ProtNLM"/>
    </source>
</evidence>
<dbReference type="InterPro" id="IPR001977">
    <property type="entry name" value="Depp_CoAkinase"/>
</dbReference>
<protein>
    <recommendedName>
        <fullName evidence="4">Dephospho-CoA kinase</fullName>
    </recommendedName>
</protein>
<feature type="non-terminal residue" evidence="3">
    <location>
        <position position="127"/>
    </location>
</feature>
<dbReference type="SUPFAM" id="SSF52540">
    <property type="entry name" value="P-loop containing nucleoside triphosphate hydrolases"/>
    <property type="match status" value="1"/>
</dbReference>
<dbReference type="PROSITE" id="PS51219">
    <property type="entry name" value="DPCK"/>
    <property type="match status" value="1"/>
</dbReference>
<dbReference type="CDD" id="cd02022">
    <property type="entry name" value="DPCK"/>
    <property type="match status" value="1"/>
</dbReference>
<dbReference type="InterPro" id="IPR027417">
    <property type="entry name" value="P-loop_NTPase"/>
</dbReference>
<dbReference type="Pfam" id="PF01121">
    <property type="entry name" value="CoaE"/>
    <property type="match status" value="1"/>
</dbReference>
<dbReference type="AlphaFoldDB" id="A0A382CTC2"/>
<gene>
    <name evidence="3" type="ORF">METZ01_LOCUS182250</name>
</gene>
<dbReference type="GO" id="GO:0004140">
    <property type="term" value="F:dephospho-CoA kinase activity"/>
    <property type="evidence" value="ECO:0007669"/>
    <property type="project" value="InterPro"/>
</dbReference>
<evidence type="ECO:0000256" key="2">
    <source>
        <dbReference type="ARBA" id="ARBA00022840"/>
    </source>
</evidence>
<name>A0A382CTC2_9ZZZZ</name>
<evidence type="ECO:0000313" key="3">
    <source>
        <dbReference type="EMBL" id="SVB29396.1"/>
    </source>
</evidence>
<dbReference type="GO" id="GO:0005524">
    <property type="term" value="F:ATP binding"/>
    <property type="evidence" value="ECO:0007669"/>
    <property type="project" value="UniProtKB-KW"/>
</dbReference>
<dbReference type="Gene3D" id="3.40.50.300">
    <property type="entry name" value="P-loop containing nucleotide triphosphate hydrolases"/>
    <property type="match status" value="1"/>
</dbReference>
<evidence type="ECO:0000256" key="1">
    <source>
        <dbReference type="ARBA" id="ARBA00022741"/>
    </source>
</evidence>
<dbReference type="NCBIfam" id="TIGR00152">
    <property type="entry name" value="dephospho-CoA kinase"/>
    <property type="match status" value="1"/>
</dbReference>
<dbReference type="EMBL" id="UINC01036042">
    <property type="protein sequence ID" value="SVB29396.1"/>
    <property type="molecule type" value="Genomic_DNA"/>
</dbReference>
<dbReference type="PANTHER" id="PTHR10695:SF46">
    <property type="entry name" value="BIFUNCTIONAL COENZYME A SYNTHASE-RELATED"/>
    <property type="match status" value="1"/>
</dbReference>